<dbReference type="AlphaFoldDB" id="A0AAF1AN82"/>
<evidence type="ECO:0000256" key="1">
    <source>
        <dbReference type="SAM" id="MobiDB-lite"/>
    </source>
</evidence>
<keyword evidence="2" id="KW-0812">Transmembrane</keyword>
<feature type="compositionally biased region" description="Pro residues" evidence="1">
    <location>
        <begin position="39"/>
        <end position="54"/>
    </location>
</feature>
<sequence length="132" mass="14767">MDFPLLSPLVLSIGLLFSFSALLVQSLEKDEDPVKPHRSPPQMPPPPVSPPPPLPHHHHISPPPPHKKNSHHTNQPIKSDRSRNGGGHKRKNRDLGKKVGLWFIGVAAGLQVCVLGFLVHQRWQFFGEQDFL</sequence>
<evidence type="ECO:0000313" key="4">
    <source>
        <dbReference type="Proteomes" id="UP000077755"/>
    </source>
</evidence>
<evidence type="ECO:0000313" key="3">
    <source>
        <dbReference type="EMBL" id="WOG89399.1"/>
    </source>
</evidence>
<protein>
    <submittedName>
        <fullName evidence="3">Uncharacterized protein</fullName>
    </submittedName>
</protein>
<reference evidence="3" key="2">
    <citation type="submission" date="2022-03" db="EMBL/GenBank/DDBJ databases">
        <title>Draft title - Genomic analysis of global carrot germplasm unveils the trajectory of domestication and the origin of high carotenoid orange carrot.</title>
        <authorList>
            <person name="Iorizzo M."/>
            <person name="Ellison S."/>
            <person name="Senalik D."/>
            <person name="Macko-Podgorni A."/>
            <person name="Grzebelus D."/>
            <person name="Bostan H."/>
            <person name="Rolling W."/>
            <person name="Curaba J."/>
            <person name="Simon P."/>
        </authorList>
    </citation>
    <scope>NUCLEOTIDE SEQUENCE</scope>
    <source>
        <tissue evidence="3">Leaf</tissue>
    </source>
</reference>
<keyword evidence="2" id="KW-0472">Membrane</keyword>
<organism evidence="3 4">
    <name type="scientific">Daucus carota subsp. sativus</name>
    <name type="common">Carrot</name>
    <dbReference type="NCBI Taxonomy" id="79200"/>
    <lineage>
        <taxon>Eukaryota</taxon>
        <taxon>Viridiplantae</taxon>
        <taxon>Streptophyta</taxon>
        <taxon>Embryophyta</taxon>
        <taxon>Tracheophyta</taxon>
        <taxon>Spermatophyta</taxon>
        <taxon>Magnoliopsida</taxon>
        <taxon>eudicotyledons</taxon>
        <taxon>Gunneridae</taxon>
        <taxon>Pentapetalae</taxon>
        <taxon>asterids</taxon>
        <taxon>campanulids</taxon>
        <taxon>Apiales</taxon>
        <taxon>Apiaceae</taxon>
        <taxon>Apioideae</taxon>
        <taxon>Scandiceae</taxon>
        <taxon>Daucinae</taxon>
        <taxon>Daucus</taxon>
        <taxon>Daucus sect. Daucus</taxon>
    </lineage>
</organism>
<feature type="transmembrane region" description="Helical" evidence="2">
    <location>
        <begin position="99"/>
        <end position="119"/>
    </location>
</feature>
<keyword evidence="4" id="KW-1185">Reference proteome</keyword>
<dbReference type="EMBL" id="CP093344">
    <property type="protein sequence ID" value="WOG89399.1"/>
    <property type="molecule type" value="Genomic_DNA"/>
</dbReference>
<reference evidence="3" key="1">
    <citation type="journal article" date="2016" name="Nat. Genet.">
        <title>A high-quality carrot genome assembly provides new insights into carotenoid accumulation and asterid genome evolution.</title>
        <authorList>
            <person name="Iorizzo M."/>
            <person name="Ellison S."/>
            <person name="Senalik D."/>
            <person name="Zeng P."/>
            <person name="Satapoomin P."/>
            <person name="Huang J."/>
            <person name="Bowman M."/>
            <person name="Iovene M."/>
            <person name="Sanseverino W."/>
            <person name="Cavagnaro P."/>
            <person name="Yildiz M."/>
            <person name="Macko-Podgorni A."/>
            <person name="Moranska E."/>
            <person name="Grzebelus E."/>
            <person name="Grzebelus D."/>
            <person name="Ashrafi H."/>
            <person name="Zheng Z."/>
            <person name="Cheng S."/>
            <person name="Spooner D."/>
            <person name="Van Deynze A."/>
            <person name="Simon P."/>
        </authorList>
    </citation>
    <scope>NUCLEOTIDE SEQUENCE</scope>
    <source>
        <tissue evidence="3">Leaf</tissue>
    </source>
</reference>
<name>A0AAF1AN82_DAUCS</name>
<gene>
    <name evidence="3" type="ORF">DCAR_0208637</name>
</gene>
<evidence type="ECO:0000256" key="2">
    <source>
        <dbReference type="SAM" id="Phobius"/>
    </source>
</evidence>
<accession>A0AAF1AN82</accession>
<feature type="region of interest" description="Disordered" evidence="1">
    <location>
        <begin position="28"/>
        <end position="93"/>
    </location>
</feature>
<dbReference type="Proteomes" id="UP000077755">
    <property type="component" value="Chromosome 2"/>
</dbReference>
<proteinExistence type="predicted"/>
<feature type="transmembrane region" description="Helical" evidence="2">
    <location>
        <begin position="6"/>
        <end position="24"/>
    </location>
</feature>
<feature type="compositionally biased region" description="Basic residues" evidence="1">
    <location>
        <begin position="55"/>
        <end position="71"/>
    </location>
</feature>
<keyword evidence="2" id="KW-1133">Transmembrane helix</keyword>